<gene>
    <name evidence="2" type="ORF">MCHLO_04026</name>
</gene>
<evidence type="ECO:0000256" key="1">
    <source>
        <dbReference type="SAM" id="MobiDB-lite"/>
    </source>
</evidence>
<sequence>MKKQEGIKPAIHVIRRVIRQHRHALTSNPHSAAPLPVFSEFYRYRGRGGGLGTHTPRKGFSATQLARHESCERPTALSFRRTSGVSDKLAIGFGVIAVIIAGLNARAHARRNGFSCGNARFSSAAMSRAQALTNGGERSRSRRCNGSRQPPAGPTLWQAILGDARSLRNKAPFRVRQRLDDDDARCPVDKATTVRGWQAGLCAESKNASFFATLRYDNAQDATLSQVEQLLFVISPSSKVEP</sequence>
<keyword evidence="3" id="KW-1185">Reference proteome</keyword>
<organism evidence="2 3">
    <name type="scientific">Mycena chlorophos</name>
    <name type="common">Agaric fungus</name>
    <name type="synonym">Agaricus chlorophos</name>
    <dbReference type="NCBI Taxonomy" id="658473"/>
    <lineage>
        <taxon>Eukaryota</taxon>
        <taxon>Fungi</taxon>
        <taxon>Dikarya</taxon>
        <taxon>Basidiomycota</taxon>
        <taxon>Agaricomycotina</taxon>
        <taxon>Agaricomycetes</taxon>
        <taxon>Agaricomycetidae</taxon>
        <taxon>Agaricales</taxon>
        <taxon>Marasmiineae</taxon>
        <taxon>Mycenaceae</taxon>
        <taxon>Mycena</taxon>
    </lineage>
</organism>
<proteinExistence type="predicted"/>
<dbReference type="EMBL" id="DF842544">
    <property type="protein sequence ID" value="GAT46503.1"/>
    <property type="molecule type" value="Genomic_DNA"/>
</dbReference>
<protein>
    <submittedName>
        <fullName evidence="2">Uncharacterized protein</fullName>
    </submittedName>
</protein>
<dbReference type="Proteomes" id="UP000815677">
    <property type="component" value="Unassembled WGS sequence"/>
</dbReference>
<evidence type="ECO:0000313" key="2">
    <source>
        <dbReference type="EMBL" id="GAT46503.1"/>
    </source>
</evidence>
<name>A0ABQ0L612_MYCCL</name>
<feature type="region of interest" description="Disordered" evidence="1">
    <location>
        <begin position="132"/>
        <end position="152"/>
    </location>
</feature>
<accession>A0ABQ0L612</accession>
<evidence type="ECO:0000313" key="3">
    <source>
        <dbReference type="Proteomes" id="UP000815677"/>
    </source>
</evidence>
<reference evidence="2" key="1">
    <citation type="submission" date="2014-09" db="EMBL/GenBank/DDBJ databases">
        <title>Genome sequence of the luminous mushroom Mycena chlorophos for searching fungal bioluminescence genes.</title>
        <authorList>
            <person name="Tanaka Y."/>
            <person name="Kasuga D."/>
            <person name="Oba Y."/>
            <person name="Hase S."/>
            <person name="Sato K."/>
            <person name="Oba Y."/>
            <person name="Sakakibara Y."/>
        </authorList>
    </citation>
    <scope>NUCLEOTIDE SEQUENCE</scope>
</reference>